<dbReference type="InterPro" id="IPR018060">
    <property type="entry name" value="HTH_AraC"/>
</dbReference>
<evidence type="ECO:0000313" key="7">
    <source>
        <dbReference type="Proteomes" id="UP000181981"/>
    </source>
</evidence>
<evidence type="ECO:0000256" key="2">
    <source>
        <dbReference type="ARBA" id="ARBA00023125"/>
    </source>
</evidence>
<dbReference type="GO" id="GO:0043565">
    <property type="term" value="F:sequence-specific DNA binding"/>
    <property type="evidence" value="ECO:0007669"/>
    <property type="project" value="InterPro"/>
</dbReference>
<keyword evidence="4" id="KW-0472">Membrane</keyword>
<sequence length="168" mass="19433">MFGQHENNSTTQHSEFLSELHGIVLQKLSEDDFGVNVLAREVRLSRSQLHRKLKNLTGKSPSCFIREIRLLQASELLRENNNTISEIAYKVGFRSPSYFNKCFHDYFGHSPGVHKTYASQQNNLDTDFKSAVKAKPCHNLYDRLNRHYGLLILAVILLVLVLFILFRR</sequence>
<dbReference type="SMART" id="SM00342">
    <property type="entry name" value="HTH_ARAC"/>
    <property type="match status" value="1"/>
</dbReference>
<keyword evidence="4" id="KW-1133">Transmembrane helix</keyword>
<name>A0A1I0INY5_9BACT</name>
<proteinExistence type="predicted"/>
<accession>A0A1I0INY5</accession>
<dbReference type="PRINTS" id="PR00032">
    <property type="entry name" value="HTHARAC"/>
</dbReference>
<dbReference type="PANTHER" id="PTHR43280">
    <property type="entry name" value="ARAC-FAMILY TRANSCRIPTIONAL REGULATOR"/>
    <property type="match status" value="1"/>
</dbReference>
<dbReference type="PROSITE" id="PS01124">
    <property type="entry name" value="HTH_ARAC_FAMILY_2"/>
    <property type="match status" value="1"/>
</dbReference>
<evidence type="ECO:0000256" key="1">
    <source>
        <dbReference type="ARBA" id="ARBA00023015"/>
    </source>
</evidence>
<evidence type="ECO:0000256" key="3">
    <source>
        <dbReference type="ARBA" id="ARBA00023163"/>
    </source>
</evidence>
<feature type="domain" description="HTH araC/xylS-type" evidence="5">
    <location>
        <begin position="18"/>
        <end position="117"/>
    </location>
</feature>
<dbReference type="AlphaFoldDB" id="A0A1I0INY5"/>
<dbReference type="EMBL" id="FOHT01000033">
    <property type="protein sequence ID" value="SET98865.1"/>
    <property type="molecule type" value="Genomic_DNA"/>
</dbReference>
<dbReference type="OrthoDB" id="1116352at2"/>
<evidence type="ECO:0000313" key="6">
    <source>
        <dbReference type="EMBL" id="SET98865.1"/>
    </source>
</evidence>
<dbReference type="GO" id="GO:0003700">
    <property type="term" value="F:DNA-binding transcription factor activity"/>
    <property type="evidence" value="ECO:0007669"/>
    <property type="project" value="InterPro"/>
</dbReference>
<feature type="transmembrane region" description="Helical" evidence="4">
    <location>
        <begin position="147"/>
        <end position="166"/>
    </location>
</feature>
<dbReference type="InterPro" id="IPR020449">
    <property type="entry name" value="Tscrpt_reg_AraC-type_HTH"/>
</dbReference>
<keyword evidence="1" id="KW-0805">Transcription regulation</keyword>
<gene>
    <name evidence="6" type="ORF">SAMN05444285_13358</name>
</gene>
<reference evidence="6 7" key="1">
    <citation type="submission" date="2016-10" db="EMBL/GenBank/DDBJ databases">
        <authorList>
            <person name="de Groot N.N."/>
        </authorList>
    </citation>
    <scope>NUCLEOTIDE SEQUENCE [LARGE SCALE GENOMIC DNA]</scope>
    <source>
        <strain evidence="6 7">DSM 25947</strain>
    </source>
</reference>
<keyword evidence="2" id="KW-0238">DNA-binding</keyword>
<keyword evidence="3" id="KW-0804">Transcription</keyword>
<dbReference type="Proteomes" id="UP000181981">
    <property type="component" value="Unassembled WGS sequence"/>
</dbReference>
<dbReference type="SUPFAM" id="SSF46689">
    <property type="entry name" value="Homeodomain-like"/>
    <property type="match status" value="1"/>
</dbReference>
<dbReference type="Gene3D" id="1.10.10.60">
    <property type="entry name" value="Homeodomain-like"/>
    <property type="match status" value="2"/>
</dbReference>
<keyword evidence="4" id="KW-0812">Transmembrane</keyword>
<dbReference type="InterPro" id="IPR009057">
    <property type="entry name" value="Homeodomain-like_sf"/>
</dbReference>
<dbReference type="PANTHER" id="PTHR43280:SF2">
    <property type="entry name" value="HTH-TYPE TRANSCRIPTIONAL REGULATOR EXSA"/>
    <property type="match status" value="1"/>
</dbReference>
<organism evidence="6 7">
    <name type="scientific">Draconibacterium orientale</name>
    <dbReference type="NCBI Taxonomy" id="1168034"/>
    <lineage>
        <taxon>Bacteria</taxon>
        <taxon>Pseudomonadati</taxon>
        <taxon>Bacteroidota</taxon>
        <taxon>Bacteroidia</taxon>
        <taxon>Marinilabiliales</taxon>
        <taxon>Prolixibacteraceae</taxon>
        <taxon>Draconibacterium</taxon>
    </lineage>
</organism>
<dbReference type="Pfam" id="PF12833">
    <property type="entry name" value="HTH_18"/>
    <property type="match status" value="1"/>
</dbReference>
<dbReference type="RefSeq" id="WP_081804853.1">
    <property type="nucleotide sequence ID" value="NZ_FOHT01000033.1"/>
</dbReference>
<evidence type="ECO:0000259" key="5">
    <source>
        <dbReference type="PROSITE" id="PS01124"/>
    </source>
</evidence>
<protein>
    <submittedName>
        <fullName evidence="6">Helix-turn-helix domain-containing protein</fullName>
    </submittedName>
</protein>
<evidence type="ECO:0000256" key="4">
    <source>
        <dbReference type="SAM" id="Phobius"/>
    </source>
</evidence>